<dbReference type="EMBL" id="JACOPG010000002">
    <property type="protein sequence ID" value="MBC5686215.1"/>
    <property type="molecule type" value="Genomic_DNA"/>
</dbReference>
<dbReference type="Proteomes" id="UP000643810">
    <property type="component" value="Unassembled WGS sequence"/>
</dbReference>
<name>A0ABR7GHD2_9FIRM</name>
<proteinExistence type="predicted"/>
<evidence type="ECO:0000313" key="3">
    <source>
        <dbReference type="EMBL" id="MBC5686215.1"/>
    </source>
</evidence>
<sequence>MIAWGVAIVFSCAAVCTDLKTTRVPNGLIVLGILAGVMLSLMGIRSGGVVLFLIRLIWPVALLYPIYLIRGLGAGDIKCFAALSVILGSRLALSVIIYSLIIGAVIGLCRWILRGQLKGRMYGMYAGLCQVLLYKQNSAYFTERGEKLHFTICIFFALVGCLLREGLK</sequence>
<keyword evidence="1" id="KW-1133">Transmembrane helix</keyword>
<reference evidence="3 4" key="1">
    <citation type="submission" date="2020-08" db="EMBL/GenBank/DDBJ databases">
        <title>Genome public.</title>
        <authorList>
            <person name="Liu C."/>
            <person name="Sun Q."/>
        </authorList>
    </citation>
    <scope>NUCLEOTIDE SEQUENCE [LARGE SCALE GENOMIC DNA]</scope>
    <source>
        <strain evidence="3 4">NSJ-9</strain>
    </source>
</reference>
<dbReference type="Pfam" id="PF01478">
    <property type="entry name" value="Peptidase_A24"/>
    <property type="match status" value="1"/>
</dbReference>
<accession>A0ABR7GHD2</accession>
<gene>
    <name evidence="3" type="ORF">H8R94_06285</name>
</gene>
<feature type="transmembrane region" description="Helical" evidence="1">
    <location>
        <begin position="24"/>
        <end position="42"/>
    </location>
</feature>
<comment type="caution">
    <text evidence="3">The sequence shown here is derived from an EMBL/GenBank/DDBJ whole genome shotgun (WGS) entry which is preliminary data.</text>
</comment>
<organism evidence="3 4">
    <name type="scientific">Roseburia lenta</name>
    <dbReference type="NCBI Taxonomy" id="2763061"/>
    <lineage>
        <taxon>Bacteria</taxon>
        <taxon>Bacillati</taxon>
        <taxon>Bacillota</taxon>
        <taxon>Clostridia</taxon>
        <taxon>Lachnospirales</taxon>
        <taxon>Lachnospiraceae</taxon>
        <taxon>Roseburia</taxon>
    </lineage>
</organism>
<dbReference type="InterPro" id="IPR000045">
    <property type="entry name" value="Prepilin_IV_endopep_pep"/>
</dbReference>
<keyword evidence="4" id="KW-1185">Reference proteome</keyword>
<evidence type="ECO:0000259" key="2">
    <source>
        <dbReference type="Pfam" id="PF01478"/>
    </source>
</evidence>
<keyword evidence="1" id="KW-0472">Membrane</keyword>
<keyword evidence="1" id="KW-0812">Transmembrane</keyword>
<evidence type="ECO:0000313" key="4">
    <source>
        <dbReference type="Proteomes" id="UP000643810"/>
    </source>
</evidence>
<evidence type="ECO:0000256" key="1">
    <source>
        <dbReference type="SAM" id="Phobius"/>
    </source>
</evidence>
<feature type="transmembrane region" description="Helical" evidence="1">
    <location>
        <begin position="80"/>
        <end position="113"/>
    </location>
</feature>
<feature type="domain" description="Prepilin type IV endopeptidase peptidase" evidence="2">
    <location>
        <begin position="6"/>
        <end position="108"/>
    </location>
</feature>
<protein>
    <submittedName>
        <fullName evidence="3">Prepilin peptidase</fullName>
    </submittedName>
</protein>
<dbReference type="Gene3D" id="1.20.120.1220">
    <property type="match status" value="1"/>
</dbReference>
<dbReference type="RefSeq" id="WP_118280471.1">
    <property type="nucleotide sequence ID" value="NZ_JACOPG010000002.1"/>
</dbReference>
<feature type="transmembrane region" description="Helical" evidence="1">
    <location>
        <begin position="148"/>
        <end position="167"/>
    </location>
</feature>
<feature type="transmembrane region" description="Helical" evidence="1">
    <location>
        <begin position="49"/>
        <end position="68"/>
    </location>
</feature>